<proteinExistence type="predicted"/>
<keyword evidence="1" id="KW-0813">Transport</keyword>
<evidence type="ECO:0000259" key="3">
    <source>
        <dbReference type="PROSITE" id="PS50042"/>
    </source>
</evidence>
<evidence type="ECO:0000256" key="1">
    <source>
        <dbReference type="ARBA" id="ARBA00023286"/>
    </source>
</evidence>
<dbReference type="InterPro" id="IPR018490">
    <property type="entry name" value="cNMP-bd_dom_sf"/>
</dbReference>
<dbReference type="PANTHER" id="PTHR45651:SF5">
    <property type="entry name" value="CYCLIC NUCLEOTIDE-GATED ION CHANNEL 1"/>
    <property type="match status" value="1"/>
</dbReference>
<organism evidence="4 5">
    <name type="scientific">Musa troglodytarum</name>
    <name type="common">fe'i banana</name>
    <dbReference type="NCBI Taxonomy" id="320322"/>
    <lineage>
        <taxon>Eukaryota</taxon>
        <taxon>Viridiplantae</taxon>
        <taxon>Streptophyta</taxon>
        <taxon>Embryophyta</taxon>
        <taxon>Tracheophyta</taxon>
        <taxon>Spermatophyta</taxon>
        <taxon>Magnoliopsida</taxon>
        <taxon>Liliopsida</taxon>
        <taxon>Zingiberales</taxon>
        <taxon>Musaceae</taxon>
        <taxon>Musa</taxon>
    </lineage>
</organism>
<dbReference type="Proteomes" id="UP001055439">
    <property type="component" value="Chromosome 6"/>
</dbReference>
<reference evidence="4" key="1">
    <citation type="submission" date="2022-05" db="EMBL/GenBank/DDBJ databases">
        <title>The Musa troglodytarum L. genome provides insights into the mechanism of non-climacteric behaviour and enrichment of carotenoids.</title>
        <authorList>
            <person name="Wang J."/>
        </authorList>
    </citation>
    <scope>NUCLEOTIDE SEQUENCE</scope>
    <source>
        <tissue evidence="4">Leaf</tissue>
    </source>
</reference>
<evidence type="ECO:0000256" key="2">
    <source>
        <dbReference type="ARBA" id="ARBA00023303"/>
    </source>
</evidence>
<dbReference type="GO" id="GO:0016020">
    <property type="term" value="C:membrane"/>
    <property type="evidence" value="ECO:0007669"/>
    <property type="project" value="UniProtKB-SubCell"/>
</dbReference>
<dbReference type="SUPFAM" id="SSF51206">
    <property type="entry name" value="cAMP-binding domain-like"/>
    <property type="match status" value="1"/>
</dbReference>
<name>A0A9E7GG60_9LILI</name>
<keyword evidence="5" id="KW-1185">Reference proteome</keyword>
<sequence length="77" mass="8561">MSSIGGQKRVPMFEKMDDQIMDAMSDRLKPVLYTECSCIVREGDPVNEMLFIVRGELESITTNGGRTGFSNSDILKA</sequence>
<keyword evidence="2" id="KW-0407">Ion channel</keyword>
<dbReference type="CDD" id="cd00038">
    <property type="entry name" value="CAP_ED"/>
    <property type="match status" value="1"/>
</dbReference>
<dbReference type="InterPro" id="IPR000595">
    <property type="entry name" value="cNMP-bd_dom"/>
</dbReference>
<dbReference type="OrthoDB" id="421226at2759"/>
<dbReference type="Gene3D" id="2.60.120.10">
    <property type="entry name" value="Jelly Rolls"/>
    <property type="match status" value="1"/>
</dbReference>
<dbReference type="EMBL" id="CP097508">
    <property type="protein sequence ID" value="URE10518.1"/>
    <property type="molecule type" value="Genomic_DNA"/>
</dbReference>
<evidence type="ECO:0000313" key="5">
    <source>
        <dbReference type="Proteomes" id="UP001055439"/>
    </source>
</evidence>
<evidence type="ECO:0000313" key="4">
    <source>
        <dbReference type="EMBL" id="URE10518.1"/>
    </source>
</evidence>
<keyword evidence="1" id="KW-1071">Ligand-gated ion channel</keyword>
<dbReference type="GO" id="GO:0034220">
    <property type="term" value="P:monoatomic ion transmembrane transport"/>
    <property type="evidence" value="ECO:0007669"/>
    <property type="project" value="UniProtKB-KW"/>
</dbReference>
<protein>
    <submittedName>
        <fullName evidence="4">Cyclic nucleotide-gated ion channel</fullName>
    </submittedName>
</protein>
<accession>A0A9E7GG60</accession>
<feature type="domain" description="Cyclic nucleotide-binding" evidence="3">
    <location>
        <begin position="12"/>
        <end position="77"/>
    </location>
</feature>
<dbReference type="AlphaFoldDB" id="A0A9E7GG60"/>
<dbReference type="InterPro" id="IPR014710">
    <property type="entry name" value="RmlC-like_jellyroll"/>
</dbReference>
<dbReference type="PROSITE" id="PS50042">
    <property type="entry name" value="CNMP_BINDING_3"/>
    <property type="match status" value="1"/>
</dbReference>
<keyword evidence="1" id="KW-0406">Ion transport</keyword>
<dbReference type="PANTHER" id="PTHR45651">
    <property type="entry name" value="CYCLIC NUCLEOTIDE-GATED ION CHANNEL 15-RELATED-RELATED"/>
    <property type="match status" value="1"/>
</dbReference>
<gene>
    <name evidence="4" type="ORF">MUK42_37146</name>
</gene>